<dbReference type="Proteomes" id="UP000245845">
    <property type="component" value="Unassembled WGS sequence"/>
</dbReference>
<keyword evidence="5" id="KW-1185">Reference proteome</keyword>
<dbReference type="HAMAP" id="MF_00245">
    <property type="entry name" value="UPF0122"/>
    <property type="match status" value="1"/>
</dbReference>
<dbReference type="Pfam" id="PF04297">
    <property type="entry name" value="UPF0122"/>
    <property type="match status" value="1"/>
</dbReference>
<evidence type="ECO:0000256" key="2">
    <source>
        <dbReference type="ARBA" id="ARBA00024764"/>
    </source>
</evidence>
<gene>
    <name evidence="4" type="ORF">A8806_10989</name>
</gene>
<dbReference type="InterPro" id="IPR036388">
    <property type="entry name" value="WH-like_DNA-bd_sf"/>
</dbReference>
<dbReference type="AlphaFoldDB" id="A0A2Y9BGP2"/>
<evidence type="ECO:0000313" key="4">
    <source>
        <dbReference type="EMBL" id="PWJ28210.1"/>
    </source>
</evidence>
<evidence type="ECO:0000256" key="3">
    <source>
        <dbReference type="HAMAP-Rule" id="MF_00245"/>
    </source>
</evidence>
<evidence type="ECO:0000313" key="5">
    <source>
        <dbReference type="Proteomes" id="UP000245845"/>
    </source>
</evidence>
<dbReference type="SUPFAM" id="SSF88659">
    <property type="entry name" value="Sigma3 and sigma4 domains of RNA polymerase sigma factors"/>
    <property type="match status" value="1"/>
</dbReference>
<dbReference type="Gene3D" id="1.10.10.10">
    <property type="entry name" value="Winged helix-like DNA-binding domain superfamily/Winged helix DNA-binding domain"/>
    <property type="match status" value="1"/>
</dbReference>
<protein>
    <recommendedName>
        <fullName evidence="3">UPF0122 protein A8806_10989</fullName>
    </recommendedName>
</protein>
<dbReference type="PANTHER" id="PTHR40083">
    <property type="entry name" value="UPF0122 PROTEIN CBO2450/CLC_2298"/>
    <property type="match status" value="1"/>
</dbReference>
<dbReference type="EMBL" id="QGDL01000009">
    <property type="protein sequence ID" value="PWJ28210.1"/>
    <property type="molecule type" value="Genomic_DNA"/>
</dbReference>
<proteinExistence type="inferred from homology"/>
<dbReference type="NCBIfam" id="NF045758">
    <property type="entry name" value="YlxM"/>
    <property type="match status" value="1"/>
</dbReference>
<accession>A0A2Y9BGP2</accession>
<name>A0A2Y9BGP2_9FIRM</name>
<dbReference type="InterPro" id="IPR054831">
    <property type="entry name" value="UPF0122_fam_protein"/>
</dbReference>
<organism evidence="4 5">
    <name type="scientific">Faecalicatena orotica</name>
    <dbReference type="NCBI Taxonomy" id="1544"/>
    <lineage>
        <taxon>Bacteria</taxon>
        <taxon>Bacillati</taxon>
        <taxon>Bacillota</taxon>
        <taxon>Clostridia</taxon>
        <taxon>Lachnospirales</taxon>
        <taxon>Lachnospiraceae</taxon>
        <taxon>Faecalicatena</taxon>
    </lineage>
</organism>
<dbReference type="InterPro" id="IPR013324">
    <property type="entry name" value="RNA_pol_sigma_r3/r4-like"/>
</dbReference>
<sequence>MNCYPFSKEETGVKKKYLTPVLLLCMITKVMNVNEILEQALLYDFYGELLTDHQKDIYEQFVLEDLSLSEIAQDAGISRQGVHDLVKRCQKILEGYEVRLHLVEKFLSIKEKVHKINEVLDSYEKQGMEPEKMAERIRKISDTIIEEL</sequence>
<dbReference type="PANTHER" id="PTHR40083:SF1">
    <property type="entry name" value="UPF0122 PROTEIN YLXM"/>
    <property type="match status" value="1"/>
</dbReference>
<comment type="function">
    <text evidence="2 3">Might take part in the signal recognition particle (SRP) pathway. This is inferred from the conservation of its genetic proximity to ftsY/ffh. May be a regulatory protein.</text>
</comment>
<dbReference type="InterPro" id="IPR007394">
    <property type="entry name" value="UPF0122"/>
</dbReference>
<comment type="caution">
    <text evidence="4">The sequence shown here is derived from an EMBL/GenBank/DDBJ whole genome shotgun (WGS) entry which is preliminary data.</text>
</comment>
<evidence type="ECO:0000256" key="1">
    <source>
        <dbReference type="ARBA" id="ARBA00008720"/>
    </source>
</evidence>
<reference evidence="4 5" key="1">
    <citation type="submission" date="2018-05" db="EMBL/GenBank/DDBJ databases">
        <title>The Hungate 1000. A catalogue of reference genomes from the rumen microbiome.</title>
        <authorList>
            <person name="Kelly W."/>
        </authorList>
    </citation>
    <scope>NUCLEOTIDE SEQUENCE [LARGE SCALE GENOMIC DNA]</scope>
    <source>
        <strain evidence="4 5">NLAE-zl-C242</strain>
    </source>
</reference>
<comment type="similarity">
    <text evidence="1 3">Belongs to the UPF0122 family.</text>
</comment>